<sequence>MFTHFGIYLGDNRVAHLIPDILPAISKNKSAIAKMVTNNRLLLGVITKFASVRVDSVADFAYGSDILINHMDMVCSQPPLDGDEVARRAEKLLGSVTYSLLWYNCEHYVMYCRYGMAISYQTYQVEPLAVSRLRTSGDIKVHTFDLRNGPPTIEIVISSAEVFHFTIHSNASDSWRLAAMDAASQLNTTQVEDSQLELKSSNCCSTPDTVNDENFLKLDDSTKLVGVQVILILAYSMIILFGVIGNSLVIYVVYKFKNLRTVTNFFIVNLAVADLLVNTLCLPFTLVYTLYGEWKFGQVLCFMLPCAQGMAVHVSTITMNVIALDRHRSIVYHMETKMSKDMCTVVIVITWAVSALLASPLAIFREYGTFDLSPDESIQVCAEKWPGSSINGSSMNGSIYSILALLVQYGLPLAINCVAYIRIWNKMKNHMVYGGRNDRQRRRNKTTKMLLTMVVVFAVSWLPFHAFQLAVDIDSSVLYMKDFKLLFTLFHIMAMCSTFVNPILYGWMNNNYRTAFLSVCKCYQPFSLRSRCSQGRETQRDKERVCTDCKSTNV</sequence>
<evidence type="ECO:0000313" key="2">
    <source>
        <dbReference type="Proteomes" id="UP000831701"/>
    </source>
</evidence>
<protein>
    <submittedName>
        <fullName evidence="1">Uncharacterized protein</fullName>
    </submittedName>
</protein>
<dbReference type="Proteomes" id="UP000831701">
    <property type="component" value="Chromosome 23"/>
</dbReference>
<organism evidence="1 2">
    <name type="scientific">Scortum barcoo</name>
    <name type="common">barcoo grunter</name>
    <dbReference type="NCBI Taxonomy" id="214431"/>
    <lineage>
        <taxon>Eukaryota</taxon>
        <taxon>Metazoa</taxon>
        <taxon>Chordata</taxon>
        <taxon>Craniata</taxon>
        <taxon>Vertebrata</taxon>
        <taxon>Euteleostomi</taxon>
        <taxon>Actinopterygii</taxon>
        <taxon>Neopterygii</taxon>
        <taxon>Teleostei</taxon>
        <taxon>Neoteleostei</taxon>
        <taxon>Acanthomorphata</taxon>
        <taxon>Eupercaria</taxon>
        <taxon>Centrarchiformes</taxon>
        <taxon>Terapontoidei</taxon>
        <taxon>Terapontidae</taxon>
        <taxon>Scortum</taxon>
    </lineage>
</organism>
<gene>
    <name evidence="1" type="ORF">L3Q82_005452</name>
</gene>
<evidence type="ECO:0000313" key="1">
    <source>
        <dbReference type="EMBL" id="KAI3352499.1"/>
    </source>
</evidence>
<reference evidence="1" key="1">
    <citation type="submission" date="2022-04" db="EMBL/GenBank/DDBJ databases">
        <title>Jade perch genome.</title>
        <authorList>
            <person name="Chao B."/>
        </authorList>
    </citation>
    <scope>NUCLEOTIDE SEQUENCE</scope>
    <source>
        <strain evidence="1">CB-2022</strain>
    </source>
</reference>
<comment type="caution">
    <text evidence="1">The sequence shown here is derived from an EMBL/GenBank/DDBJ whole genome shotgun (WGS) entry which is preliminary data.</text>
</comment>
<accession>A0ACB8VAG8</accession>
<keyword evidence="2" id="KW-1185">Reference proteome</keyword>
<name>A0ACB8VAG8_9TELE</name>
<proteinExistence type="predicted"/>
<dbReference type="EMBL" id="CM041553">
    <property type="protein sequence ID" value="KAI3352499.1"/>
    <property type="molecule type" value="Genomic_DNA"/>
</dbReference>